<dbReference type="EMBL" id="LAZR01000116">
    <property type="protein sequence ID" value="KKN89735.1"/>
    <property type="molecule type" value="Genomic_DNA"/>
</dbReference>
<evidence type="ECO:0000313" key="1">
    <source>
        <dbReference type="EMBL" id="KKN89735.1"/>
    </source>
</evidence>
<dbReference type="AlphaFoldDB" id="A0A0F9U925"/>
<comment type="caution">
    <text evidence="1">The sequence shown here is derived from an EMBL/GenBank/DDBJ whole genome shotgun (WGS) entry which is preliminary data.</text>
</comment>
<reference evidence="1" key="1">
    <citation type="journal article" date="2015" name="Nature">
        <title>Complex archaea that bridge the gap between prokaryotes and eukaryotes.</title>
        <authorList>
            <person name="Spang A."/>
            <person name="Saw J.H."/>
            <person name="Jorgensen S.L."/>
            <person name="Zaremba-Niedzwiedzka K."/>
            <person name="Martijn J."/>
            <person name="Lind A.E."/>
            <person name="van Eijk R."/>
            <person name="Schleper C."/>
            <person name="Guy L."/>
            <person name="Ettema T.J."/>
        </authorList>
    </citation>
    <scope>NUCLEOTIDE SEQUENCE</scope>
</reference>
<accession>A0A0F9U925</accession>
<gene>
    <name evidence="1" type="ORF">LCGC14_0235810</name>
</gene>
<proteinExistence type="predicted"/>
<organism evidence="1">
    <name type="scientific">marine sediment metagenome</name>
    <dbReference type="NCBI Taxonomy" id="412755"/>
    <lineage>
        <taxon>unclassified sequences</taxon>
        <taxon>metagenomes</taxon>
        <taxon>ecological metagenomes</taxon>
    </lineage>
</organism>
<sequence>MAVPSTKALVSLADAKRYMNIAAAETDNDRLLDALVTQACVMIQKELGCDITEQDYTKEVHSGRGHKMLALKNYPLQWINRISVDTNYALRLRYTGTGSRATASVTSNSIRLRSVTSGVWTTDTLVMSDSVTMDLMALTVSAVTDWEGTVFSTYGAFSSADLIVRPAWDARNVYVDLEIPQECEDDYEIYDADQALLYNPYIWTAGRRNIFVDYRAGYARAEIPEPIQSAALELVKFLFDLSQKDASLRSEKLGDYAYTIADRVDTIFSSSGKDSVSNMIAMKLAPYQRSYIMGF</sequence>
<name>A0A0F9U925_9ZZZZ</name>
<protein>
    <submittedName>
        <fullName evidence="1">Uncharacterized protein</fullName>
    </submittedName>
</protein>